<feature type="region of interest" description="Disordered" evidence="1">
    <location>
        <begin position="20"/>
        <end position="40"/>
    </location>
</feature>
<evidence type="ECO:0000256" key="1">
    <source>
        <dbReference type="SAM" id="MobiDB-lite"/>
    </source>
</evidence>
<evidence type="ECO:0008006" key="4">
    <source>
        <dbReference type="Google" id="ProtNLM"/>
    </source>
</evidence>
<evidence type="ECO:0000313" key="3">
    <source>
        <dbReference type="Proteomes" id="UP000578091"/>
    </source>
</evidence>
<dbReference type="Proteomes" id="UP000578091">
    <property type="component" value="Unassembled WGS sequence"/>
</dbReference>
<organism evidence="2 3">
    <name type="scientific">Luteimonas salinisoli</name>
    <dbReference type="NCBI Taxonomy" id="2752307"/>
    <lineage>
        <taxon>Bacteria</taxon>
        <taxon>Pseudomonadati</taxon>
        <taxon>Pseudomonadota</taxon>
        <taxon>Gammaproteobacteria</taxon>
        <taxon>Lysobacterales</taxon>
        <taxon>Lysobacteraceae</taxon>
        <taxon>Luteimonas</taxon>
    </lineage>
</organism>
<dbReference type="RefSeq" id="WP_180677994.1">
    <property type="nucleotide sequence ID" value="NZ_JACCKA010000049.1"/>
</dbReference>
<protein>
    <recommendedName>
        <fullName evidence="4">Lipoprotein</fullName>
    </recommendedName>
</protein>
<name>A0A853JBR1_9GAMM</name>
<comment type="caution">
    <text evidence="2">The sequence shown here is derived from an EMBL/GenBank/DDBJ whole genome shotgun (WGS) entry which is preliminary data.</text>
</comment>
<accession>A0A853JBR1</accession>
<reference evidence="2 3" key="1">
    <citation type="submission" date="2020-07" db="EMBL/GenBank/DDBJ databases">
        <title>Luteimonas sp. SJ-92.</title>
        <authorList>
            <person name="Huang X.-X."/>
            <person name="Xu L."/>
            <person name="Sun J.-Q."/>
        </authorList>
    </citation>
    <scope>NUCLEOTIDE SEQUENCE [LARGE SCALE GENOMIC DNA]</scope>
    <source>
        <strain evidence="2 3">SJ-92</strain>
    </source>
</reference>
<keyword evidence="3" id="KW-1185">Reference proteome</keyword>
<dbReference type="AlphaFoldDB" id="A0A853JBR1"/>
<evidence type="ECO:0000313" key="2">
    <source>
        <dbReference type="EMBL" id="NZA26202.1"/>
    </source>
</evidence>
<gene>
    <name evidence="2" type="ORF">H0E84_07365</name>
</gene>
<dbReference type="EMBL" id="JACCKA010000049">
    <property type="protein sequence ID" value="NZA26202.1"/>
    <property type="molecule type" value="Genomic_DNA"/>
</dbReference>
<sequence length="467" mass="49883">MRLPLLMLLGVVLSACDRPPAAPADAAITGTGKPEAADQTREPLAAAELEREVARLAARHGNDGLWPGFDPLSVPLAVYDGERTVLFRHPSPPDGFTPVPELGPRVHAHAGRHESVVANTSVELGGVVTATFLLDQAVPERTGTELAAVAIHEAFHAHQRTHRPDWVANEADLFAYPTGSAELLALQRLEAAALRESLAAPDVDAAACWARHALALRGERHAGMDPAFAAYERGTELNEGLATYIEMRAAGRAADALPDAFGPAEVRRRAYATGASLALLLDRLQPDWRPALADAESPSLDAALAAALGAGRTCAFGDEMVEAVRSNATEDVAELAAKRTRRLAVFQTEPGWRVVVEARDDRLLWPQGFDPLNVEPLDERRVLHARFVRLSNDSGQLEVMDATALTEGAGAHPLFEGVRRVTLTGLAKPDVGRKGGGVSVRAPGLSLQFDEATVERKDRTVTVRLGG</sequence>
<proteinExistence type="predicted"/>
<dbReference type="PROSITE" id="PS51257">
    <property type="entry name" value="PROKAR_LIPOPROTEIN"/>
    <property type="match status" value="1"/>
</dbReference>